<feature type="compositionally biased region" description="Basic and acidic residues" evidence="5">
    <location>
        <begin position="1"/>
        <end position="10"/>
    </location>
</feature>
<dbReference type="Proteomes" id="UP000235220">
    <property type="component" value="Chromosome 8"/>
</dbReference>
<evidence type="ECO:0000313" key="7">
    <source>
        <dbReference type="RefSeq" id="XP_018856955.2"/>
    </source>
</evidence>
<dbReference type="KEGG" id="jre:109019173"/>
<evidence type="ECO:0000256" key="2">
    <source>
        <dbReference type="ARBA" id="ARBA00023125"/>
    </source>
</evidence>
<gene>
    <name evidence="7" type="primary">LOC109019173</name>
</gene>
<dbReference type="AlphaFoldDB" id="A0A2I4HLE0"/>
<dbReference type="Gramene" id="Jr08_02990_p1">
    <property type="protein sequence ID" value="cds.Jr08_02990_p1"/>
    <property type="gene ID" value="Jr08_02990"/>
</dbReference>
<keyword evidence="6" id="KW-1185">Reference proteome</keyword>
<protein>
    <submittedName>
        <fullName evidence="7">Protein CUP-SHAPED COTYLEDON 1-like isoform X1</fullName>
    </submittedName>
</protein>
<evidence type="ECO:0000313" key="6">
    <source>
        <dbReference type="Proteomes" id="UP000235220"/>
    </source>
</evidence>
<dbReference type="GO" id="GO:0006355">
    <property type="term" value="P:regulation of DNA-templated transcription"/>
    <property type="evidence" value="ECO:0007669"/>
    <property type="project" value="InterPro"/>
</dbReference>
<evidence type="ECO:0000256" key="4">
    <source>
        <dbReference type="ARBA" id="ARBA00023242"/>
    </source>
</evidence>
<keyword evidence="3" id="KW-0804">Transcription</keyword>
<dbReference type="PANTHER" id="PTHR31744">
    <property type="entry name" value="PROTEIN CUP-SHAPED COTYLEDON 2-RELATED"/>
    <property type="match status" value="1"/>
</dbReference>
<dbReference type="Gene3D" id="2.170.150.80">
    <property type="entry name" value="NAC domain"/>
    <property type="match status" value="1"/>
</dbReference>
<dbReference type="FunFam" id="2.170.150.80:FF:000006">
    <property type="entry name" value="NAC domain-containing protein 100-like"/>
    <property type="match status" value="1"/>
</dbReference>
<dbReference type="Pfam" id="PF02365">
    <property type="entry name" value="NAM"/>
    <property type="match status" value="1"/>
</dbReference>
<dbReference type="SUPFAM" id="SSF101941">
    <property type="entry name" value="NAC domain"/>
    <property type="match status" value="1"/>
</dbReference>
<evidence type="ECO:0000256" key="1">
    <source>
        <dbReference type="ARBA" id="ARBA00023015"/>
    </source>
</evidence>
<evidence type="ECO:0000256" key="3">
    <source>
        <dbReference type="ARBA" id="ARBA00023163"/>
    </source>
</evidence>
<dbReference type="PROSITE" id="PS51005">
    <property type="entry name" value="NAC"/>
    <property type="match status" value="1"/>
</dbReference>
<sequence>MQKQSSDQKGKNSGMKKKGMAGNHDQNEEKTLPPGFRFHPTDEELITYYLLNKISDTNFTGRAIGDVDLNKCEPWELPGKAKMGEKEWYFFSLRDRKYPTGVRTNRATNTGYWKTTGKDKEIFNSETSELIGMKKTLVFYRGRAPRGEKTNWVMHEYRIHSKSAFRNTKQDEWVVSRVFQKISAGTKKLPNQSRLSAILNPYNLEIGTPSSVPPPMMQLGDPSGQFQYYGRNYVSSAELAELARVFRGGGSTASVNLQPLLQPHLNYPLGGGGGGGGCFTISGLNLNLGGPRTQPVFRPMQPPAEPGPAPPPPPPSLSMNQQDVITSSMMNSSSLAAESPGYGTDQMNHANPPGNRYVGVDHCMDLENYWPTY</sequence>
<keyword evidence="1" id="KW-0805">Transcription regulation</keyword>
<keyword evidence="2" id="KW-0238">DNA-binding</keyword>
<proteinExistence type="predicted"/>
<feature type="region of interest" description="Disordered" evidence="5">
    <location>
        <begin position="1"/>
        <end position="37"/>
    </location>
</feature>
<dbReference type="GO" id="GO:0000976">
    <property type="term" value="F:transcription cis-regulatory region binding"/>
    <property type="evidence" value="ECO:0007669"/>
    <property type="project" value="UniProtKB-ARBA"/>
</dbReference>
<dbReference type="OrthoDB" id="1424968at2759"/>
<dbReference type="InterPro" id="IPR036093">
    <property type="entry name" value="NAC_dom_sf"/>
</dbReference>
<dbReference type="InterPro" id="IPR003441">
    <property type="entry name" value="NAC-dom"/>
</dbReference>
<organism evidence="6 7">
    <name type="scientific">Juglans regia</name>
    <name type="common">English walnut</name>
    <dbReference type="NCBI Taxonomy" id="51240"/>
    <lineage>
        <taxon>Eukaryota</taxon>
        <taxon>Viridiplantae</taxon>
        <taxon>Streptophyta</taxon>
        <taxon>Embryophyta</taxon>
        <taxon>Tracheophyta</taxon>
        <taxon>Spermatophyta</taxon>
        <taxon>Magnoliopsida</taxon>
        <taxon>eudicotyledons</taxon>
        <taxon>Gunneridae</taxon>
        <taxon>Pentapetalae</taxon>
        <taxon>rosids</taxon>
        <taxon>fabids</taxon>
        <taxon>Fagales</taxon>
        <taxon>Juglandaceae</taxon>
        <taxon>Juglans</taxon>
    </lineage>
</organism>
<dbReference type="GeneID" id="109019173"/>
<reference evidence="7" key="1">
    <citation type="submission" date="2025-08" db="UniProtKB">
        <authorList>
            <consortium name="RefSeq"/>
        </authorList>
    </citation>
    <scope>IDENTIFICATION</scope>
    <source>
        <tissue evidence="7">Leaves</tissue>
    </source>
</reference>
<feature type="region of interest" description="Disordered" evidence="5">
    <location>
        <begin position="293"/>
        <end position="321"/>
    </location>
</feature>
<dbReference type="STRING" id="51240.A0A2I4HLE0"/>
<keyword evidence="4" id="KW-0539">Nucleus</keyword>
<feature type="compositionally biased region" description="Pro residues" evidence="5">
    <location>
        <begin position="300"/>
        <end position="316"/>
    </location>
</feature>
<evidence type="ECO:0000256" key="5">
    <source>
        <dbReference type="SAM" id="MobiDB-lite"/>
    </source>
</evidence>
<accession>A0A2I4HLE0</accession>
<dbReference type="RefSeq" id="XP_018856955.2">
    <property type="nucleotide sequence ID" value="XM_019001410.2"/>
</dbReference>
<name>A0A2I4HLE0_JUGRE</name>
<dbReference type="PANTHER" id="PTHR31744:SF115">
    <property type="entry name" value="NAC DOMAIN CONTAINING PROTEIN 38"/>
    <property type="match status" value="1"/>
</dbReference>